<feature type="transmembrane region" description="Helical" evidence="1">
    <location>
        <begin position="6"/>
        <end position="32"/>
    </location>
</feature>
<dbReference type="Ensembl" id="ENSEAST00005081082.1">
    <property type="protein sequence ID" value="ENSEASP00005045548.1"/>
    <property type="gene ID" value="ENSEASG00005029275.1"/>
</dbReference>
<sequence>MDILSVFILPIHVHGIAFHFFMSLLVSFCNVLQFSLYRPFTSLVKFTHRHFVLFDVIVNGIVFFTSLSVSLLLEYRTATDFCKLISYPATLLQLSIISHSFSLDSSGLSIYKIMSSANSESFNSSLPTWIPFISLSCLSALAKTSSTMLNKSGESGHPCLVPVLRG</sequence>
<evidence type="ECO:0000256" key="1">
    <source>
        <dbReference type="SAM" id="Phobius"/>
    </source>
</evidence>
<evidence type="ECO:0000313" key="3">
    <source>
        <dbReference type="Proteomes" id="UP000694387"/>
    </source>
</evidence>
<reference evidence="2" key="3">
    <citation type="submission" date="2025-09" db="UniProtKB">
        <authorList>
            <consortium name="Ensembl"/>
        </authorList>
    </citation>
    <scope>IDENTIFICATION</scope>
</reference>
<accession>A0A9L0IZJ9</accession>
<keyword evidence="1" id="KW-0472">Membrane</keyword>
<keyword evidence="3" id="KW-1185">Reference proteome</keyword>
<name>A0A9L0IZJ9_EQUAS</name>
<dbReference type="Proteomes" id="UP000694387">
    <property type="component" value="Chromosome 20"/>
</dbReference>
<keyword evidence="1" id="KW-0812">Transmembrane</keyword>
<proteinExistence type="predicted"/>
<protein>
    <submittedName>
        <fullName evidence="2">Uncharacterized protein</fullName>
    </submittedName>
</protein>
<dbReference type="AlphaFoldDB" id="A0A9L0IZJ9"/>
<dbReference type="GeneTree" id="ENSGT01090000263194"/>
<keyword evidence="1" id="KW-1133">Transmembrane helix</keyword>
<reference evidence="2" key="2">
    <citation type="submission" date="2025-08" db="UniProtKB">
        <authorList>
            <consortium name="Ensembl"/>
        </authorList>
    </citation>
    <scope>IDENTIFICATION</scope>
</reference>
<evidence type="ECO:0000313" key="2">
    <source>
        <dbReference type="Ensembl" id="ENSEASP00005045548.1"/>
    </source>
</evidence>
<feature type="transmembrane region" description="Helical" evidence="1">
    <location>
        <begin position="52"/>
        <end position="73"/>
    </location>
</feature>
<organism evidence="2 3">
    <name type="scientific">Equus asinus</name>
    <name type="common">Donkey</name>
    <name type="synonym">Equus africanus asinus</name>
    <dbReference type="NCBI Taxonomy" id="9793"/>
    <lineage>
        <taxon>Eukaryota</taxon>
        <taxon>Metazoa</taxon>
        <taxon>Chordata</taxon>
        <taxon>Craniata</taxon>
        <taxon>Vertebrata</taxon>
        <taxon>Euteleostomi</taxon>
        <taxon>Mammalia</taxon>
        <taxon>Eutheria</taxon>
        <taxon>Laurasiatheria</taxon>
        <taxon>Perissodactyla</taxon>
        <taxon>Equidae</taxon>
        <taxon>Equus</taxon>
    </lineage>
</organism>
<reference evidence="2 3" key="1">
    <citation type="journal article" date="2020" name="Nat. Commun.">
        <title>Donkey genomes provide new insights into domestication and selection for coat color.</title>
        <authorList>
            <person name="Wang"/>
            <person name="C."/>
            <person name="Li"/>
            <person name="H."/>
            <person name="Guo"/>
            <person name="Y."/>
            <person name="Huang"/>
            <person name="J."/>
            <person name="Sun"/>
            <person name="Y."/>
            <person name="Min"/>
            <person name="J."/>
            <person name="Wang"/>
            <person name="J."/>
            <person name="Fang"/>
            <person name="X."/>
            <person name="Zhao"/>
            <person name="Z."/>
            <person name="Wang"/>
            <person name="S."/>
            <person name="Zhang"/>
            <person name="Y."/>
            <person name="Liu"/>
            <person name="Q."/>
            <person name="Jiang"/>
            <person name="Q."/>
            <person name="Wang"/>
            <person name="X."/>
            <person name="Guo"/>
            <person name="Y."/>
            <person name="Yang"/>
            <person name="C."/>
            <person name="Wang"/>
            <person name="Y."/>
            <person name="Tian"/>
            <person name="F."/>
            <person name="Zhuang"/>
            <person name="G."/>
            <person name="Fan"/>
            <person name="Y."/>
            <person name="Gao"/>
            <person name="Q."/>
            <person name="Li"/>
            <person name="Y."/>
            <person name="Ju"/>
            <person name="Z."/>
            <person name="Li"/>
            <person name="J."/>
            <person name="Li"/>
            <person name="R."/>
            <person name="Hou"/>
            <person name="M."/>
            <person name="Yang"/>
            <person name="G."/>
            <person name="Liu"/>
            <person name="G."/>
            <person name="Liu"/>
            <person name="W."/>
            <person name="Guo"/>
            <person name="J."/>
            <person name="Pan"/>
            <person name="S."/>
            <person name="Fan"/>
            <person name="G."/>
            <person name="Zhang"/>
            <person name="W."/>
            <person name="Zhang"/>
            <person name="R."/>
            <person name="Yu"/>
            <person name="J."/>
            <person name="Zhang"/>
            <person name="X."/>
            <person name="Yin"/>
            <person name="Q."/>
            <person name="Ji"/>
            <person name="C."/>
            <person name="Jin"/>
            <person name="Y."/>
            <person name="Yue"/>
            <person name="G."/>
            <person name="Liu"/>
            <person name="M."/>
            <person name="Xu"/>
            <person name="J."/>
            <person name="Liu"/>
            <person name="S."/>
            <person name="Jordana"/>
            <person name="J."/>
            <person name="Noce"/>
            <person name="A."/>
            <person name="Amills"/>
            <person name="M."/>
            <person name="Wu"/>
            <person name="D.D."/>
            <person name="Li"/>
            <person name="S."/>
            <person name="Zhou"/>
            <person name="X. and Zhong"/>
            <person name="J."/>
        </authorList>
    </citation>
    <scope>NUCLEOTIDE SEQUENCE [LARGE SCALE GENOMIC DNA]</scope>
</reference>